<protein>
    <recommendedName>
        <fullName evidence="4">Fumarylacetoacetase-like C-terminal domain-containing protein</fullName>
    </recommendedName>
</protein>
<dbReference type="Pfam" id="PF01557">
    <property type="entry name" value="FAA_hydrolase"/>
    <property type="match status" value="1"/>
</dbReference>
<gene>
    <name evidence="6" type="ORF">AXK60_13935</name>
    <name evidence="5" type="ORF">AXK61_20160</name>
</gene>
<comment type="caution">
    <text evidence="6">The sequence shown here is derived from an EMBL/GenBank/DDBJ whole genome shotgun (WGS) entry which is preliminary data.</text>
</comment>
<dbReference type="Gene3D" id="3.90.850.10">
    <property type="entry name" value="Fumarylacetoacetase-like, C-terminal domain"/>
    <property type="match status" value="1"/>
</dbReference>
<feature type="region of interest" description="Disordered" evidence="3">
    <location>
        <begin position="1"/>
        <end position="21"/>
    </location>
</feature>
<organism evidence="6 7">
    <name type="scientific">Tsukamurella pseudospumae</name>
    <dbReference type="NCBI Taxonomy" id="239498"/>
    <lineage>
        <taxon>Bacteria</taxon>
        <taxon>Bacillati</taxon>
        <taxon>Actinomycetota</taxon>
        <taxon>Actinomycetes</taxon>
        <taxon>Mycobacteriales</taxon>
        <taxon>Tsukamurellaceae</taxon>
        <taxon>Tsukamurella</taxon>
    </lineage>
</organism>
<sequence>MKVVTFHRQGDPAPRLGLDNRDGSTYTDLTARFPEDPAFGSMLAFIDAGAPALEKAWEAFLKLDGAFLVEQGTVTLLSPFRPRRLRDCGLIVAHLRPSMLKSAQWLAANTDAPSAMELYTAFDPIFAPHYDPAVPPLFVDRDPATACAPGAVLTWPAESAWMDYELELAVVIGKAGTDIAPENAADHVFGYTVYNDWTLRDIQAANMRRSGEVHGDAKDFPDSNSFGPCVVTKDEIPDPRNLAMTVRVNGEVWGAGSSARMIHSFEDAVVAFSRNGGIKAGEVWGTGTVPDGSSFELGKRLPRPAFVELEIEGIGKLSHYVVPQA</sequence>
<feature type="domain" description="Fumarylacetoacetase-like C-terminal" evidence="4">
    <location>
        <begin position="130"/>
        <end position="321"/>
    </location>
</feature>
<accession>A0A137ZXV8</accession>
<dbReference type="SUPFAM" id="SSF56529">
    <property type="entry name" value="FAH"/>
    <property type="match status" value="1"/>
</dbReference>
<dbReference type="InterPro" id="IPR051121">
    <property type="entry name" value="FAH"/>
</dbReference>
<evidence type="ECO:0000256" key="1">
    <source>
        <dbReference type="ARBA" id="ARBA00010211"/>
    </source>
</evidence>
<dbReference type="AlphaFoldDB" id="A0A137ZXV8"/>
<evidence type="ECO:0000313" key="7">
    <source>
        <dbReference type="Proteomes" id="UP000070258"/>
    </source>
</evidence>
<reference evidence="5 8" key="3">
    <citation type="submission" date="2016-02" db="EMBL/GenBank/DDBJ databases">
        <authorList>
            <person name="Teng J.L."/>
            <person name="Tang Y."/>
            <person name="Huang Y."/>
            <person name="Guo F."/>
            <person name="Wei W."/>
            <person name="Chen J.H."/>
            <person name="Wong S.Y."/>
            <person name="Lau S.K."/>
            <person name="Woo P.C."/>
        </authorList>
    </citation>
    <scope>NUCLEOTIDE SEQUENCE [LARGE SCALE GENOMIC DNA]</scope>
    <source>
        <strain evidence="5 8">JCM 13375</strain>
    </source>
</reference>
<proteinExistence type="inferred from homology"/>
<dbReference type="GO" id="GO:0044281">
    <property type="term" value="P:small molecule metabolic process"/>
    <property type="evidence" value="ECO:0007669"/>
    <property type="project" value="UniProtKB-ARBA"/>
</dbReference>
<evidence type="ECO:0000256" key="3">
    <source>
        <dbReference type="SAM" id="MobiDB-lite"/>
    </source>
</evidence>
<keyword evidence="2" id="KW-0479">Metal-binding</keyword>
<dbReference type="RefSeq" id="WP_068573486.1">
    <property type="nucleotide sequence ID" value="NZ_LSRE01000013.1"/>
</dbReference>
<dbReference type="GO" id="GO:0003824">
    <property type="term" value="F:catalytic activity"/>
    <property type="evidence" value="ECO:0007669"/>
    <property type="project" value="InterPro"/>
</dbReference>
<evidence type="ECO:0000259" key="4">
    <source>
        <dbReference type="Pfam" id="PF01557"/>
    </source>
</evidence>
<reference evidence="6" key="1">
    <citation type="submission" date="2016-02" db="EMBL/GenBank/DDBJ databases">
        <authorList>
            <person name="Teng J.L."/>
            <person name="Yang Y."/>
            <person name="Huang Y."/>
            <person name="Guo F."/>
            <person name="Wei W."/>
            <person name="Chen J.H."/>
            <person name="Wong S.Y."/>
            <person name="Lau S.K."/>
            <person name="Woo P.C."/>
        </authorList>
    </citation>
    <scope>NUCLEOTIDE SEQUENCE</scope>
    <source>
        <strain evidence="6">JCM 15929</strain>
    </source>
</reference>
<dbReference type="InterPro" id="IPR036663">
    <property type="entry name" value="Fumarylacetoacetase_C_sf"/>
</dbReference>
<dbReference type="EMBL" id="LSRE01000013">
    <property type="protein sequence ID" value="KXO98337.1"/>
    <property type="molecule type" value="Genomic_DNA"/>
</dbReference>
<dbReference type="PANTHER" id="PTHR42796">
    <property type="entry name" value="FUMARYLACETOACETATE HYDROLASE DOMAIN-CONTAINING PROTEIN 2A-RELATED"/>
    <property type="match status" value="1"/>
</dbReference>
<dbReference type="STRING" id="239498.AXK60_13935"/>
<keyword evidence="8" id="KW-1185">Reference proteome</keyword>
<evidence type="ECO:0000256" key="2">
    <source>
        <dbReference type="ARBA" id="ARBA00022723"/>
    </source>
</evidence>
<evidence type="ECO:0000313" key="6">
    <source>
        <dbReference type="EMBL" id="KXP02979.1"/>
    </source>
</evidence>
<dbReference type="EMBL" id="LSRF01000058">
    <property type="protein sequence ID" value="KXP02979.1"/>
    <property type="molecule type" value="Genomic_DNA"/>
</dbReference>
<name>A0A137ZXV8_9ACTN</name>
<evidence type="ECO:0000313" key="8">
    <source>
        <dbReference type="Proteomes" id="UP000070409"/>
    </source>
</evidence>
<dbReference type="GO" id="GO:0046872">
    <property type="term" value="F:metal ion binding"/>
    <property type="evidence" value="ECO:0007669"/>
    <property type="project" value="UniProtKB-KW"/>
</dbReference>
<dbReference type="PANTHER" id="PTHR42796:SF4">
    <property type="entry name" value="FUMARYLACETOACETATE HYDROLASE DOMAIN-CONTAINING PROTEIN 2A"/>
    <property type="match status" value="1"/>
</dbReference>
<comment type="similarity">
    <text evidence="1">Belongs to the FAH family.</text>
</comment>
<dbReference type="Proteomes" id="UP000070258">
    <property type="component" value="Unassembled WGS sequence"/>
</dbReference>
<evidence type="ECO:0000313" key="5">
    <source>
        <dbReference type="EMBL" id="KXO98337.1"/>
    </source>
</evidence>
<reference evidence="7" key="2">
    <citation type="submission" date="2016-02" db="EMBL/GenBank/DDBJ databases">
        <authorList>
            <person name="Wen L."/>
            <person name="He K."/>
            <person name="Yang H."/>
        </authorList>
    </citation>
    <scope>NUCLEOTIDE SEQUENCE [LARGE SCALE GENOMIC DNA]</scope>
    <source>
        <strain evidence="7">JCM 15929</strain>
    </source>
</reference>
<dbReference type="InterPro" id="IPR011234">
    <property type="entry name" value="Fumarylacetoacetase-like_C"/>
</dbReference>
<dbReference type="Proteomes" id="UP000070409">
    <property type="component" value="Unassembled WGS sequence"/>
</dbReference>